<reference evidence="5" key="1">
    <citation type="submission" date="2013-04" db="EMBL/GenBank/DDBJ databases">
        <authorList>
            <person name="Qu J."/>
            <person name="Murali S.C."/>
            <person name="Bandaranaike D."/>
            <person name="Bellair M."/>
            <person name="Blankenburg K."/>
            <person name="Chao H."/>
            <person name="Dinh H."/>
            <person name="Doddapaneni H."/>
            <person name="Downs B."/>
            <person name="Dugan-Rocha S."/>
            <person name="Elkadiri S."/>
            <person name="Gnanaolivu R.D."/>
            <person name="Hernandez B."/>
            <person name="Javaid M."/>
            <person name="Jayaseelan J.C."/>
            <person name="Lee S."/>
            <person name="Li M."/>
            <person name="Ming W."/>
            <person name="Munidasa M."/>
            <person name="Muniz J."/>
            <person name="Nguyen L."/>
            <person name="Ongeri F."/>
            <person name="Osuji N."/>
            <person name="Pu L.-L."/>
            <person name="Puazo M."/>
            <person name="Qu C."/>
            <person name="Quiroz J."/>
            <person name="Raj R."/>
            <person name="Weissenberger G."/>
            <person name="Xin Y."/>
            <person name="Zou X."/>
            <person name="Han Y."/>
            <person name="Richards S."/>
            <person name="Worley K."/>
            <person name="Muzny D."/>
            <person name="Gibbs R."/>
        </authorList>
    </citation>
    <scope>NUCLEOTIDE SEQUENCE</scope>
    <source>
        <strain evidence="5">Sampled in the wild</strain>
    </source>
</reference>
<dbReference type="OrthoDB" id="3800936at2759"/>
<dbReference type="GO" id="GO:0003723">
    <property type="term" value="F:RNA binding"/>
    <property type="evidence" value="ECO:0007669"/>
    <property type="project" value="UniProtKB-UniRule"/>
</dbReference>
<dbReference type="CDD" id="cd12249">
    <property type="entry name" value="RRM1_hnRNPR_like"/>
    <property type="match status" value="1"/>
</dbReference>
<dbReference type="EMBL" id="KZ308157">
    <property type="protein sequence ID" value="KAG8223367.1"/>
    <property type="molecule type" value="Genomic_DNA"/>
</dbReference>
<dbReference type="AlphaFoldDB" id="A0A8K0JVE7"/>
<accession>A0A8K0JVE7</accession>
<dbReference type="Pfam" id="PF00076">
    <property type="entry name" value="RRM_1"/>
    <property type="match status" value="1"/>
</dbReference>
<proteinExistence type="predicted"/>
<comment type="caution">
    <text evidence="5">The sequence shown here is derived from an EMBL/GenBank/DDBJ whole genome shotgun (WGS) entry which is preliminary data.</text>
</comment>
<dbReference type="SUPFAM" id="SSF54928">
    <property type="entry name" value="RNA-binding domain, RBD"/>
    <property type="match status" value="1"/>
</dbReference>
<dbReference type="PANTHER" id="PTHR21245">
    <property type="entry name" value="HETEROGENEOUS NUCLEAR RIBONUCLEOPROTEIN"/>
    <property type="match status" value="1"/>
</dbReference>
<protein>
    <recommendedName>
        <fullName evidence="4">RRM domain-containing protein</fullName>
    </recommendedName>
</protein>
<evidence type="ECO:0000256" key="1">
    <source>
        <dbReference type="ARBA" id="ARBA00022884"/>
    </source>
</evidence>
<name>A0A8K0JVE7_LADFU</name>
<keyword evidence="6" id="KW-1185">Reference proteome</keyword>
<evidence type="ECO:0000313" key="5">
    <source>
        <dbReference type="EMBL" id="KAG8223367.1"/>
    </source>
</evidence>
<dbReference type="Proteomes" id="UP000792457">
    <property type="component" value="Unassembled WGS sequence"/>
</dbReference>
<dbReference type="InterPro" id="IPR035979">
    <property type="entry name" value="RBD_domain_sf"/>
</dbReference>
<keyword evidence="1 2" id="KW-0694">RNA-binding</keyword>
<dbReference type="PROSITE" id="PS50102">
    <property type="entry name" value="RRM"/>
    <property type="match status" value="2"/>
</dbReference>
<feature type="region of interest" description="Disordered" evidence="3">
    <location>
        <begin position="335"/>
        <end position="358"/>
    </location>
</feature>
<gene>
    <name evidence="5" type="ORF">J437_LFUL001245</name>
</gene>
<evidence type="ECO:0000259" key="4">
    <source>
        <dbReference type="PROSITE" id="PS50102"/>
    </source>
</evidence>
<dbReference type="SMART" id="SM00360">
    <property type="entry name" value="RRM"/>
    <property type="match status" value="2"/>
</dbReference>
<sequence length="415" mass="47454">MRAFSEYGLQSALKFPRYSTHVMALCKSDNSRKTEGDLLNEQLTRMELSTRRLLDLTNRTHYSISQVNGQRTYGPPPFWRGDPPGKDCEIFVGRIPRDCFEDELIPVLETAGVIYEFRLMMDFSGSNRGFGFALYSKSSEARRAIALLNKYEIRPGCTLGIVKSMNNCNLFIGGLELDVTEDEIMLTLKSLTSGVLRVNFHLYKSGHLSQGNKKYVLVEYETHRAAAMARRVLVPYKMRFRGSRVVVDWANPFGEDLQRFERNGYAISPDDFKEKTYFDARNKSVKKGNRQGRSRRATVPPRYAREVSELSFELDRMYFGQDELLHSSDKNQYVQYPSLDSGRPAHLQTSLPLPNSSSPNHLSLNGLSLNDSKNQFLIIPQYGFPPTDFALQQIMVTAYHAQMIACCQRDRQTPK</sequence>
<evidence type="ECO:0000256" key="3">
    <source>
        <dbReference type="SAM" id="MobiDB-lite"/>
    </source>
</evidence>
<organism evidence="5 6">
    <name type="scientific">Ladona fulva</name>
    <name type="common">Scarce chaser dragonfly</name>
    <name type="synonym">Libellula fulva</name>
    <dbReference type="NCBI Taxonomy" id="123851"/>
    <lineage>
        <taxon>Eukaryota</taxon>
        <taxon>Metazoa</taxon>
        <taxon>Ecdysozoa</taxon>
        <taxon>Arthropoda</taxon>
        <taxon>Hexapoda</taxon>
        <taxon>Insecta</taxon>
        <taxon>Pterygota</taxon>
        <taxon>Palaeoptera</taxon>
        <taxon>Odonata</taxon>
        <taxon>Epiprocta</taxon>
        <taxon>Anisoptera</taxon>
        <taxon>Libelluloidea</taxon>
        <taxon>Libellulidae</taxon>
        <taxon>Ladona</taxon>
    </lineage>
</organism>
<evidence type="ECO:0000313" key="6">
    <source>
        <dbReference type="Proteomes" id="UP000792457"/>
    </source>
</evidence>
<dbReference type="Gene3D" id="3.30.70.330">
    <property type="match status" value="2"/>
</dbReference>
<feature type="domain" description="RRM" evidence="4">
    <location>
        <begin position="168"/>
        <end position="252"/>
    </location>
</feature>
<feature type="domain" description="RRM" evidence="4">
    <location>
        <begin position="88"/>
        <end position="166"/>
    </location>
</feature>
<evidence type="ECO:0000256" key="2">
    <source>
        <dbReference type="PROSITE-ProRule" id="PRU00176"/>
    </source>
</evidence>
<dbReference type="InterPro" id="IPR000504">
    <property type="entry name" value="RRM_dom"/>
</dbReference>
<reference evidence="5" key="2">
    <citation type="submission" date="2017-10" db="EMBL/GenBank/DDBJ databases">
        <title>Ladona fulva Genome sequencing and assembly.</title>
        <authorList>
            <person name="Murali S."/>
            <person name="Richards S."/>
            <person name="Bandaranaike D."/>
            <person name="Bellair M."/>
            <person name="Blankenburg K."/>
            <person name="Chao H."/>
            <person name="Dinh H."/>
            <person name="Doddapaneni H."/>
            <person name="Dugan-Rocha S."/>
            <person name="Elkadiri S."/>
            <person name="Gnanaolivu R."/>
            <person name="Hernandez B."/>
            <person name="Skinner E."/>
            <person name="Javaid M."/>
            <person name="Lee S."/>
            <person name="Li M."/>
            <person name="Ming W."/>
            <person name="Munidasa M."/>
            <person name="Muniz J."/>
            <person name="Nguyen L."/>
            <person name="Hughes D."/>
            <person name="Osuji N."/>
            <person name="Pu L.-L."/>
            <person name="Puazo M."/>
            <person name="Qu C."/>
            <person name="Quiroz J."/>
            <person name="Raj R."/>
            <person name="Weissenberger G."/>
            <person name="Xin Y."/>
            <person name="Zou X."/>
            <person name="Han Y."/>
            <person name="Worley K."/>
            <person name="Muzny D."/>
            <person name="Gibbs R."/>
        </authorList>
    </citation>
    <scope>NUCLEOTIDE SEQUENCE</scope>
    <source>
        <strain evidence="5">Sampled in the wild</strain>
    </source>
</reference>
<dbReference type="InterPro" id="IPR012677">
    <property type="entry name" value="Nucleotide-bd_a/b_plait_sf"/>
</dbReference>